<dbReference type="KEGG" id="vg:41702079"/>
<keyword evidence="2" id="KW-1185">Reference proteome</keyword>
<dbReference type="EMBL" id="MG654481">
    <property type="protein sequence ID" value="AWD33727.1"/>
    <property type="molecule type" value="Genomic_DNA"/>
</dbReference>
<dbReference type="Proteomes" id="UP000290434">
    <property type="component" value="Segment"/>
</dbReference>
<sequence>MSLQRVWCSLRRHLKSNRLLMCKILMELLKMLVELLDRGDYVDGEGQFSVDDLDACVEYIQRLAQQAEAEETTGEVTQETGAGACAKQAPDESYEFPELIATYLASCLSLCLKAARETTEKGRKQGARGKFKQ</sequence>
<organism evidence="1">
    <name type="scientific">Potamochoerus porcus polyomavirus 1</name>
    <dbReference type="NCBI Taxonomy" id="2170410"/>
    <lineage>
        <taxon>Viruses</taxon>
        <taxon>Monodnaviria</taxon>
        <taxon>Shotokuvirae</taxon>
        <taxon>Cossaviricota</taxon>
        <taxon>Papovaviricetes</taxon>
        <taxon>Sepolyvirales</taxon>
        <taxon>Polyomaviridae</taxon>
        <taxon>Epsilonpolyomavirus</taxon>
        <taxon>Epsilonpolyomavirus poporcus</taxon>
    </lineage>
</organism>
<reference evidence="1" key="1">
    <citation type="submission" date="2017-12" db="EMBL/GenBank/DDBJ databases">
        <title>Identification of novel polyomaviruses in members of multiple mammalian orders.</title>
        <authorList>
            <person name="Ehlers B."/>
            <person name="Walter C."/>
            <person name="Liebmann S."/>
            <person name="Richter D."/>
            <person name="Ulrich R.G."/>
            <person name="Leendertz F.H."/>
            <person name="Calvignac-Spencer S."/>
        </authorList>
    </citation>
    <scope>NUCLEOTIDE SEQUENCE [LARGE SCALE GENOMIC DNA]</scope>
    <source>
        <strain evidence="1">9780 PI225</strain>
    </source>
</reference>
<evidence type="ECO:0000313" key="1">
    <source>
        <dbReference type="EMBL" id="AWD33727.1"/>
    </source>
</evidence>
<accession>A0A2S1CJH4</accession>
<dbReference type="GeneID" id="41702079"/>
<dbReference type="RefSeq" id="YP_009552728.1">
    <property type="nucleotide sequence ID" value="NC_040634.1"/>
</dbReference>
<protein>
    <recommendedName>
        <fullName evidence="3">Agnoprotein</fullName>
    </recommendedName>
</protein>
<proteinExistence type="predicted"/>
<name>A0A2S1CJH4_9POLY</name>
<evidence type="ECO:0000313" key="2">
    <source>
        <dbReference type="Proteomes" id="UP000290434"/>
    </source>
</evidence>
<evidence type="ECO:0008006" key="3">
    <source>
        <dbReference type="Google" id="ProtNLM"/>
    </source>
</evidence>